<feature type="region of interest" description="Disordered" evidence="1">
    <location>
        <begin position="131"/>
        <end position="205"/>
    </location>
</feature>
<gene>
    <name evidence="2" type="ORF">OUZ56_013887</name>
</gene>
<accession>A0ABQ9Z7X5</accession>
<comment type="caution">
    <text evidence="2">The sequence shown here is derived from an EMBL/GenBank/DDBJ whole genome shotgun (WGS) entry which is preliminary data.</text>
</comment>
<protein>
    <submittedName>
        <fullName evidence="2">Uncharacterized protein</fullName>
    </submittedName>
</protein>
<reference evidence="2 3" key="1">
    <citation type="journal article" date="2023" name="Nucleic Acids Res.">
        <title>The hologenome of Daphnia magna reveals possible DNA methylation and microbiome-mediated evolution of the host genome.</title>
        <authorList>
            <person name="Chaturvedi A."/>
            <person name="Li X."/>
            <person name="Dhandapani V."/>
            <person name="Marshall H."/>
            <person name="Kissane S."/>
            <person name="Cuenca-Cambronero M."/>
            <person name="Asole G."/>
            <person name="Calvet F."/>
            <person name="Ruiz-Romero M."/>
            <person name="Marangio P."/>
            <person name="Guigo R."/>
            <person name="Rago D."/>
            <person name="Mirbahai L."/>
            <person name="Eastwood N."/>
            <person name="Colbourne J.K."/>
            <person name="Zhou J."/>
            <person name="Mallon E."/>
            <person name="Orsini L."/>
        </authorList>
    </citation>
    <scope>NUCLEOTIDE SEQUENCE [LARGE SCALE GENOMIC DNA]</scope>
    <source>
        <strain evidence="2">LRV0_1</strain>
    </source>
</reference>
<keyword evidence="3" id="KW-1185">Reference proteome</keyword>
<proteinExistence type="predicted"/>
<evidence type="ECO:0000313" key="2">
    <source>
        <dbReference type="EMBL" id="KAK4008754.1"/>
    </source>
</evidence>
<feature type="compositionally biased region" description="Pro residues" evidence="1">
    <location>
        <begin position="131"/>
        <end position="170"/>
    </location>
</feature>
<evidence type="ECO:0000256" key="1">
    <source>
        <dbReference type="SAM" id="MobiDB-lite"/>
    </source>
</evidence>
<name>A0ABQ9Z7X5_9CRUS</name>
<evidence type="ECO:0000313" key="3">
    <source>
        <dbReference type="Proteomes" id="UP001234178"/>
    </source>
</evidence>
<dbReference type="EMBL" id="JAOYFB010000002">
    <property type="protein sequence ID" value="KAK4008754.1"/>
    <property type="molecule type" value="Genomic_DNA"/>
</dbReference>
<dbReference type="Proteomes" id="UP001234178">
    <property type="component" value="Unassembled WGS sequence"/>
</dbReference>
<sequence length="205" mass="22159">MIHIRGLDLDEEISEWRGVGGDSLFEGAPPLALLSESVTGDGAEGEVHERVGSGGISPSFIRFFCFIRLFWNQILTCVSLSCRAAAISIRRALVRYLLKWNSFSNSVNCLVVKLVRPVLLAPPRLPNPLTLPLPPPPPPPGLPTPPPPPRPPKPLGKPLPIPPPNPPTPLPQFGLLPPNPYSGRGTNSLYPARLSGDEGGNVFYY</sequence>
<organism evidence="2 3">
    <name type="scientific">Daphnia magna</name>
    <dbReference type="NCBI Taxonomy" id="35525"/>
    <lineage>
        <taxon>Eukaryota</taxon>
        <taxon>Metazoa</taxon>
        <taxon>Ecdysozoa</taxon>
        <taxon>Arthropoda</taxon>
        <taxon>Crustacea</taxon>
        <taxon>Branchiopoda</taxon>
        <taxon>Diplostraca</taxon>
        <taxon>Cladocera</taxon>
        <taxon>Anomopoda</taxon>
        <taxon>Daphniidae</taxon>
        <taxon>Daphnia</taxon>
    </lineage>
</organism>